<dbReference type="InterPro" id="IPR039426">
    <property type="entry name" value="TonB-dep_rcpt-like"/>
</dbReference>
<keyword evidence="7" id="KW-0406">Ion transport</keyword>
<keyword evidence="4" id="KW-0410">Iron transport</keyword>
<keyword evidence="17" id="KW-1185">Reference proteome</keyword>
<gene>
    <name evidence="16" type="ORF">PVT68_00755</name>
</gene>
<evidence type="ECO:0000256" key="13">
    <source>
        <dbReference type="SAM" id="SignalP"/>
    </source>
</evidence>
<evidence type="ECO:0000256" key="5">
    <source>
        <dbReference type="ARBA" id="ARBA00022692"/>
    </source>
</evidence>
<feature type="chain" id="PRO_5045937394" evidence="13">
    <location>
        <begin position="25"/>
        <end position="869"/>
    </location>
</feature>
<sequence>MYKYNKHVLAAAIAIASSPVTVSAQEINESIQSIEEVVVTARRRSESLQKVPISISPVTSEQIKQRAYTGLEDIAASTSGFTYEGFSTSGTNGNAVIRGMAQTFTTARTQNVAFFLNGIHLQSQSMMNFGLVDMERVEVVKGPQSAMYGRNAFAGAVNYITSPATETFEANVETTLGDNERQDIKVSVSGPIIGDVLLGKLNIARTEYDGHTENDHPYADVDAPGPSTTGNVGGWDDQTVSATLELRPNEKLNFKLDYYRSEIERESQPYYVMTGLNNVAWGFSMYGDMNCNSVTRATNFGQSITGNSWWCGEVPTMPSSAAVNYGAGLGIPADTGHNAITIDPRSYGAVAETEVLSFKTSLEISDNASFEYLFGMTSNDSKTNGGSADRDPLAGVTAPWGVQVITPPFGAPIVIPQFAYVNSFSGRPISELESDSHELRLNFSGDSWEGAVGFFYSNISDESHEITLFMPLCSPFNAGVDYGISAEEACNLPADGSVPSPLAGASDQTSQRLAAWHGAQAAHTEYDDSIVAVFTELAYNLSEDFTLRGEMRYTEEDKSIVRLTDGNGIAPGGFAPSDIVIPEDQANFYYFTPRLTAEYRLNSDQFLYASAAMGVKSGGFNNTSDQNYLTYDEEQNWTYEVGSKNWLLDGALQLNAALYLIDWEDIQGSQAPQSGGLGDTTLVANIGDAESLGFEVDGRWLLGDHWSTDFALSWSDPTYDDDVTFEEGALYINYQCDESIETAPSTPTMCGNSDVGGNQLARTSEWQGSVGINYQTELFGDWSLRARLDSNYQSKQYITPLNLAYAGGRTITNANISLSSADHWRINLWGKNILDEEYVGGVFVLSQFSKMIVATGMGPSYGATISYDF</sequence>
<keyword evidence="13" id="KW-0732">Signal</keyword>
<dbReference type="Proteomes" id="UP001236500">
    <property type="component" value="Chromosome"/>
</dbReference>
<keyword evidence="8 12" id="KW-0798">TonB box</keyword>
<evidence type="ECO:0000256" key="2">
    <source>
        <dbReference type="ARBA" id="ARBA00022448"/>
    </source>
</evidence>
<dbReference type="EMBL" id="CP118605">
    <property type="protein sequence ID" value="WGL16845.1"/>
    <property type="molecule type" value="Genomic_DNA"/>
</dbReference>
<reference evidence="16 17" key="1">
    <citation type="submission" date="2023-02" db="EMBL/GenBank/DDBJ databases">
        <title>Description and genomic characterization of Microbulbifer bruguierae sp. nov., isolated from the sediment of mangrove plant Bruguiera sexangula.</title>
        <authorList>
            <person name="Long M."/>
        </authorList>
    </citation>
    <scope>NUCLEOTIDE SEQUENCE [LARGE SCALE GENOMIC DNA]</scope>
    <source>
        <strain evidence="16 17">H12</strain>
    </source>
</reference>
<evidence type="ECO:0000256" key="12">
    <source>
        <dbReference type="RuleBase" id="RU003357"/>
    </source>
</evidence>
<name>A0ABY8ND45_9GAMM</name>
<dbReference type="PROSITE" id="PS52016">
    <property type="entry name" value="TONB_DEPENDENT_REC_3"/>
    <property type="match status" value="1"/>
</dbReference>
<keyword evidence="9 11" id="KW-0472">Membrane</keyword>
<keyword evidence="2 11" id="KW-0813">Transport</keyword>
<keyword evidence="5 11" id="KW-0812">Transmembrane</keyword>
<keyword evidence="3 11" id="KW-1134">Transmembrane beta strand</keyword>
<evidence type="ECO:0000256" key="8">
    <source>
        <dbReference type="ARBA" id="ARBA00023077"/>
    </source>
</evidence>
<comment type="similarity">
    <text evidence="11 12">Belongs to the TonB-dependent receptor family.</text>
</comment>
<evidence type="ECO:0000256" key="9">
    <source>
        <dbReference type="ARBA" id="ARBA00023136"/>
    </source>
</evidence>
<evidence type="ECO:0000256" key="11">
    <source>
        <dbReference type="PROSITE-ProRule" id="PRU01360"/>
    </source>
</evidence>
<evidence type="ECO:0000313" key="16">
    <source>
        <dbReference type="EMBL" id="WGL16845.1"/>
    </source>
</evidence>
<evidence type="ECO:0000256" key="1">
    <source>
        <dbReference type="ARBA" id="ARBA00004571"/>
    </source>
</evidence>
<dbReference type="SUPFAM" id="SSF56935">
    <property type="entry name" value="Porins"/>
    <property type="match status" value="1"/>
</dbReference>
<dbReference type="RefSeq" id="WP_280320665.1">
    <property type="nucleotide sequence ID" value="NZ_CP118605.1"/>
</dbReference>
<feature type="signal peptide" evidence="13">
    <location>
        <begin position="1"/>
        <end position="24"/>
    </location>
</feature>
<dbReference type="InterPro" id="IPR012910">
    <property type="entry name" value="Plug_dom"/>
</dbReference>
<dbReference type="Pfam" id="PF07715">
    <property type="entry name" value="Plug"/>
    <property type="match status" value="1"/>
</dbReference>
<evidence type="ECO:0000256" key="4">
    <source>
        <dbReference type="ARBA" id="ARBA00022496"/>
    </source>
</evidence>
<dbReference type="Pfam" id="PF00593">
    <property type="entry name" value="TonB_dep_Rec_b-barrel"/>
    <property type="match status" value="1"/>
</dbReference>
<evidence type="ECO:0000259" key="15">
    <source>
        <dbReference type="Pfam" id="PF07715"/>
    </source>
</evidence>
<accession>A0ABY8ND45</accession>
<keyword evidence="16" id="KW-0675">Receptor</keyword>
<protein>
    <submittedName>
        <fullName evidence="16">TonB-dependent receptor</fullName>
    </submittedName>
</protein>
<dbReference type="PANTHER" id="PTHR32552">
    <property type="entry name" value="FERRICHROME IRON RECEPTOR-RELATED"/>
    <property type="match status" value="1"/>
</dbReference>
<comment type="subcellular location">
    <subcellularLocation>
        <location evidence="1 11">Cell outer membrane</location>
        <topology evidence="1 11">Multi-pass membrane protein</topology>
    </subcellularLocation>
</comment>
<dbReference type="Gene3D" id="2.40.170.20">
    <property type="entry name" value="TonB-dependent receptor, beta-barrel domain"/>
    <property type="match status" value="2"/>
</dbReference>
<keyword evidence="10 11" id="KW-0998">Cell outer membrane</keyword>
<evidence type="ECO:0000313" key="17">
    <source>
        <dbReference type="Proteomes" id="UP001236500"/>
    </source>
</evidence>
<evidence type="ECO:0000259" key="14">
    <source>
        <dbReference type="Pfam" id="PF00593"/>
    </source>
</evidence>
<evidence type="ECO:0000256" key="3">
    <source>
        <dbReference type="ARBA" id="ARBA00022452"/>
    </source>
</evidence>
<evidence type="ECO:0000256" key="10">
    <source>
        <dbReference type="ARBA" id="ARBA00023237"/>
    </source>
</evidence>
<evidence type="ECO:0000256" key="7">
    <source>
        <dbReference type="ARBA" id="ARBA00023065"/>
    </source>
</evidence>
<feature type="domain" description="TonB-dependent receptor plug" evidence="15">
    <location>
        <begin position="48"/>
        <end position="156"/>
    </location>
</feature>
<evidence type="ECO:0000256" key="6">
    <source>
        <dbReference type="ARBA" id="ARBA00023004"/>
    </source>
</evidence>
<dbReference type="InterPro" id="IPR036942">
    <property type="entry name" value="Beta-barrel_TonB_sf"/>
</dbReference>
<proteinExistence type="inferred from homology"/>
<organism evidence="16 17">
    <name type="scientific">Microbulbifer bruguierae</name>
    <dbReference type="NCBI Taxonomy" id="3029061"/>
    <lineage>
        <taxon>Bacteria</taxon>
        <taxon>Pseudomonadati</taxon>
        <taxon>Pseudomonadota</taxon>
        <taxon>Gammaproteobacteria</taxon>
        <taxon>Cellvibrionales</taxon>
        <taxon>Microbulbiferaceae</taxon>
        <taxon>Microbulbifer</taxon>
    </lineage>
</organism>
<dbReference type="InterPro" id="IPR000531">
    <property type="entry name" value="Beta-barrel_TonB"/>
</dbReference>
<feature type="domain" description="TonB-dependent receptor-like beta-barrel" evidence="14">
    <location>
        <begin position="518"/>
        <end position="833"/>
    </location>
</feature>
<keyword evidence="6" id="KW-0408">Iron</keyword>
<dbReference type="PANTHER" id="PTHR32552:SF81">
    <property type="entry name" value="TONB-DEPENDENT OUTER MEMBRANE RECEPTOR"/>
    <property type="match status" value="1"/>
</dbReference>